<sequence>MVERLSPYDLCVPDAINCVSSKDENESSSISSHSASASSADSSERLIHISVSMSSRNRRAPSPSCSPPMTVTSSSTKHTLDVRLPPDIQPEMVTISAKKGDKLKVVADAWHMENNCHCEWLITFPPLDVDMSKVHAKFGGDGLLTIDVCRLRRYS</sequence>
<feature type="compositionally biased region" description="Polar residues" evidence="1">
    <location>
        <begin position="67"/>
        <end position="77"/>
    </location>
</feature>
<dbReference type="Proteomes" id="UP000219338">
    <property type="component" value="Unassembled WGS sequence"/>
</dbReference>
<dbReference type="EMBL" id="FUEG01000011">
    <property type="protein sequence ID" value="SJL09962.1"/>
    <property type="molecule type" value="Genomic_DNA"/>
</dbReference>
<keyword evidence="3" id="KW-1185">Reference proteome</keyword>
<dbReference type="CDD" id="cd06464">
    <property type="entry name" value="ACD_sHsps-like"/>
    <property type="match status" value="1"/>
</dbReference>
<dbReference type="InterPro" id="IPR008978">
    <property type="entry name" value="HSP20-like_chaperone"/>
</dbReference>
<dbReference type="Gene3D" id="2.60.40.790">
    <property type="match status" value="1"/>
</dbReference>
<gene>
    <name evidence="2" type="ORF">ARMOST_13344</name>
</gene>
<evidence type="ECO:0008006" key="4">
    <source>
        <dbReference type="Google" id="ProtNLM"/>
    </source>
</evidence>
<feature type="compositionally biased region" description="Low complexity" evidence="1">
    <location>
        <begin position="27"/>
        <end position="41"/>
    </location>
</feature>
<dbReference type="OrthoDB" id="3253535at2759"/>
<evidence type="ECO:0000313" key="2">
    <source>
        <dbReference type="EMBL" id="SJL09962.1"/>
    </source>
</evidence>
<accession>A0A284RMG9</accession>
<dbReference type="AlphaFoldDB" id="A0A284RMG9"/>
<protein>
    <recommendedName>
        <fullName evidence="4">SHSP domain-containing protein</fullName>
    </recommendedName>
</protein>
<feature type="region of interest" description="Disordered" evidence="1">
    <location>
        <begin position="22"/>
        <end position="82"/>
    </location>
</feature>
<proteinExistence type="predicted"/>
<evidence type="ECO:0000313" key="3">
    <source>
        <dbReference type="Proteomes" id="UP000219338"/>
    </source>
</evidence>
<name>A0A284RMG9_ARMOS</name>
<reference evidence="3" key="1">
    <citation type="journal article" date="2017" name="Nat. Ecol. Evol.">
        <title>Genome expansion and lineage-specific genetic innovations in the forest pathogenic fungi Armillaria.</title>
        <authorList>
            <person name="Sipos G."/>
            <person name="Prasanna A.N."/>
            <person name="Walter M.C."/>
            <person name="O'Connor E."/>
            <person name="Balint B."/>
            <person name="Krizsan K."/>
            <person name="Kiss B."/>
            <person name="Hess J."/>
            <person name="Varga T."/>
            <person name="Slot J."/>
            <person name="Riley R."/>
            <person name="Boka B."/>
            <person name="Rigling D."/>
            <person name="Barry K."/>
            <person name="Lee J."/>
            <person name="Mihaltcheva S."/>
            <person name="LaButti K."/>
            <person name="Lipzen A."/>
            <person name="Waldron R."/>
            <person name="Moloney N.M."/>
            <person name="Sperisen C."/>
            <person name="Kredics L."/>
            <person name="Vagvoelgyi C."/>
            <person name="Patrignani A."/>
            <person name="Fitzpatrick D."/>
            <person name="Nagy I."/>
            <person name="Doyle S."/>
            <person name="Anderson J.B."/>
            <person name="Grigoriev I.V."/>
            <person name="Gueldener U."/>
            <person name="Muensterkoetter M."/>
            <person name="Nagy L.G."/>
        </authorList>
    </citation>
    <scope>NUCLEOTIDE SEQUENCE [LARGE SCALE GENOMIC DNA]</scope>
    <source>
        <strain evidence="3">C18/9</strain>
    </source>
</reference>
<evidence type="ECO:0000256" key="1">
    <source>
        <dbReference type="SAM" id="MobiDB-lite"/>
    </source>
</evidence>
<dbReference type="STRING" id="47428.A0A284RMG9"/>
<organism evidence="2 3">
    <name type="scientific">Armillaria ostoyae</name>
    <name type="common">Armillaria root rot fungus</name>
    <dbReference type="NCBI Taxonomy" id="47428"/>
    <lineage>
        <taxon>Eukaryota</taxon>
        <taxon>Fungi</taxon>
        <taxon>Dikarya</taxon>
        <taxon>Basidiomycota</taxon>
        <taxon>Agaricomycotina</taxon>
        <taxon>Agaricomycetes</taxon>
        <taxon>Agaricomycetidae</taxon>
        <taxon>Agaricales</taxon>
        <taxon>Marasmiineae</taxon>
        <taxon>Physalacriaceae</taxon>
        <taxon>Armillaria</taxon>
    </lineage>
</organism>